<dbReference type="OrthoDB" id="275996at2759"/>
<dbReference type="InterPro" id="IPR039199">
    <property type="entry name" value="FAM91"/>
</dbReference>
<dbReference type="Pfam" id="PF14647">
    <property type="entry name" value="FAM91_N"/>
    <property type="match status" value="1"/>
</dbReference>
<comment type="caution">
    <text evidence="5">The sequence shown here is derived from an EMBL/GenBank/DDBJ whole genome shotgun (WGS) entry which is preliminary data.</text>
</comment>
<gene>
    <name evidence="5" type="ORF">M0811_11295</name>
</gene>
<protein>
    <submittedName>
        <fullName evidence="5">Protein fam91a1</fullName>
    </submittedName>
</protein>
<sequence length="806" mass="94703">MTEAELIQEIEPFARSKLRWEQLPILTQKKIKSNQNYISLVKKYSFQNQLKWKDNLISSFLSNEMSYHKQLITYSREKLMMYPYHIKEDIIRLLRITPFQYYKEMIIDVVSSEKPFDSIPNFSAADCVRLVGIGRNQFMEIVNKSKNRSGWKMKKKSTYIKKLLPEEPIRPSSDIEPWWLVGASPLFKDEYKSLPINSSKIIDELIKTNLQPAGNFDFDSIHFLYSKGFIYTKVPVESTDYITIPPLKNFVMNRTSDDYFEKLLYQIFVTHDERLSIQQIASLLNLELNSVINAVSVYCRLKIAIKKISTKDIEKTKKWDSSWNSKIQEIKSEIINEKEEKNNLDLNKENLNNQIEEEKQKANEKEEEENKFSLKKRIGFIFDSALPAVLMSSLDQGLIEQGVTLFEVGKITEEQIEKFITELNKINFKIDNPKRTKDSETLYCLKKTIKKLRNYCKLNQNENENLNLNENEKNQINIEGLDMVRCESITSLNPETQFKVLNRNYGVLASMILPTSQPIYSISLSKPYHFGPPIPEVNSPWFKLFIYDLIKSGPPSYLFTKGSRIRHLPKSLRPFHKFLTFQFGKDSFTFNEGNILPYLNESLLNSPVLVQGLEYFEGEYQELNIGFPFITKKEEEENKRKEIKENEYNQENIQFHPLIKKINEKLHLDNSIGFIKLMKICKPKKELNNNNNNNEESCEWILFDIKFGIPLIDYNLNNQIRKKIKENELFSEYNVKLHLNNMRKLSLKLLKFISNYCNTQSPFVFSQSNQQNLDFYNENSIFGKNIPFPNSNIFFENGKSSSFLIF</sequence>
<evidence type="ECO:0000313" key="6">
    <source>
        <dbReference type="Proteomes" id="UP001149090"/>
    </source>
</evidence>
<proteinExistence type="inferred from homology"/>
<dbReference type="PANTHER" id="PTHR28441">
    <property type="entry name" value="PROTEIN FAM91A1"/>
    <property type="match status" value="1"/>
</dbReference>
<reference evidence="5" key="1">
    <citation type="submission" date="2022-10" db="EMBL/GenBank/DDBJ databases">
        <title>Novel sulphate-reducing endosymbionts in the free-living metamonad Anaeramoeba.</title>
        <authorList>
            <person name="Jerlstrom-Hultqvist J."/>
            <person name="Cepicka I."/>
            <person name="Gallot-Lavallee L."/>
            <person name="Salas-Leiva D."/>
            <person name="Curtis B.A."/>
            <person name="Zahonova K."/>
            <person name="Pipaliya S."/>
            <person name="Dacks J."/>
            <person name="Roger A.J."/>
        </authorList>
    </citation>
    <scope>NUCLEOTIDE SEQUENCE</scope>
    <source>
        <strain evidence="5">BMAN</strain>
    </source>
</reference>
<feature type="coiled-coil region" evidence="2">
    <location>
        <begin position="327"/>
        <end position="375"/>
    </location>
</feature>
<dbReference type="InterPro" id="IPR028097">
    <property type="entry name" value="FAM91_C_dom"/>
</dbReference>
<dbReference type="PANTHER" id="PTHR28441:SF2">
    <property type="entry name" value="PROTEIN FAM91A1"/>
    <property type="match status" value="1"/>
</dbReference>
<dbReference type="Proteomes" id="UP001149090">
    <property type="component" value="Unassembled WGS sequence"/>
</dbReference>
<dbReference type="EMBL" id="JAPDFW010000099">
    <property type="protein sequence ID" value="KAJ5070091.1"/>
    <property type="molecule type" value="Genomic_DNA"/>
</dbReference>
<keyword evidence="6" id="KW-1185">Reference proteome</keyword>
<feature type="coiled-coil region" evidence="2">
    <location>
        <begin position="449"/>
        <end position="479"/>
    </location>
</feature>
<organism evidence="5 6">
    <name type="scientific">Anaeramoeba ignava</name>
    <name type="common">Anaerobic marine amoeba</name>
    <dbReference type="NCBI Taxonomy" id="1746090"/>
    <lineage>
        <taxon>Eukaryota</taxon>
        <taxon>Metamonada</taxon>
        <taxon>Anaeramoebidae</taxon>
        <taxon>Anaeramoeba</taxon>
    </lineage>
</organism>
<evidence type="ECO:0000256" key="2">
    <source>
        <dbReference type="SAM" id="Coils"/>
    </source>
</evidence>
<dbReference type="AlphaFoldDB" id="A0A9Q0R802"/>
<evidence type="ECO:0000256" key="1">
    <source>
        <dbReference type="ARBA" id="ARBA00010319"/>
    </source>
</evidence>
<dbReference type="InterPro" id="IPR028091">
    <property type="entry name" value="FAM91_N_dom"/>
</dbReference>
<evidence type="ECO:0000259" key="4">
    <source>
        <dbReference type="Pfam" id="PF14648"/>
    </source>
</evidence>
<dbReference type="OMA" id="CRSKIMW"/>
<feature type="domain" description="FAM91 N-terminal" evidence="3">
    <location>
        <begin position="15"/>
        <end position="323"/>
    </location>
</feature>
<accession>A0A9Q0R802</accession>
<keyword evidence="2" id="KW-0175">Coiled coil</keyword>
<name>A0A9Q0R802_ANAIG</name>
<evidence type="ECO:0000313" key="5">
    <source>
        <dbReference type="EMBL" id="KAJ5070091.1"/>
    </source>
</evidence>
<dbReference type="Pfam" id="PF14648">
    <property type="entry name" value="FAM91_C"/>
    <property type="match status" value="1"/>
</dbReference>
<comment type="similarity">
    <text evidence="1">Belongs to the FAM91 family.</text>
</comment>
<evidence type="ECO:0000259" key="3">
    <source>
        <dbReference type="Pfam" id="PF14647"/>
    </source>
</evidence>
<feature type="domain" description="FAM91 C-terminal" evidence="4">
    <location>
        <begin position="375"/>
        <end position="799"/>
    </location>
</feature>